<evidence type="ECO:0000259" key="2">
    <source>
        <dbReference type="Pfam" id="PF00419"/>
    </source>
</evidence>
<feature type="signal peptide" evidence="1">
    <location>
        <begin position="1"/>
        <end position="21"/>
    </location>
</feature>
<evidence type="ECO:0000313" key="3">
    <source>
        <dbReference type="EMBL" id="CAB3558942.1"/>
    </source>
</evidence>
<dbReference type="GO" id="GO:0043709">
    <property type="term" value="P:cell adhesion involved in single-species biofilm formation"/>
    <property type="evidence" value="ECO:0007669"/>
    <property type="project" value="TreeGrafter"/>
</dbReference>
<keyword evidence="1" id="KW-0732">Signal</keyword>
<dbReference type="Gene3D" id="2.60.40.1090">
    <property type="entry name" value="Fimbrial-type adhesion domain"/>
    <property type="match status" value="1"/>
</dbReference>
<dbReference type="AlphaFoldDB" id="A0A8D6Q5I9"/>
<feature type="domain" description="Fimbrial-type adhesion" evidence="2">
    <location>
        <begin position="39"/>
        <end position="164"/>
    </location>
</feature>
<dbReference type="GO" id="GO:0009289">
    <property type="term" value="C:pilus"/>
    <property type="evidence" value="ECO:0007669"/>
    <property type="project" value="InterPro"/>
</dbReference>
<dbReference type="InterPro" id="IPR000259">
    <property type="entry name" value="Adhesion_dom_fimbrial"/>
</dbReference>
<sequence>MLLPLRLVIFALAFICTAALAKQTGDAMSYSFSGRLIGVTQCKINNDKPVEVHFGKVGIAKIDKGTYVQDINYTLDCGSATSDNTVTLSIKATPALWDPKAIASSAEGLGVYILKDGEPIELNTDIKIDDPNMPPKLRAKVLKDPKVNLTEQDFTVVGTIVVEYV</sequence>
<dbReference type="PANTHER" id="PTHR33420:SF33">
    <property type="entry name" value="MINOR FIMBRIAL SUBUNIT"/>
    <property type="match status" value="1"/>
</dbReference>
<name>A0A8D6Q5I9_KLEPN</name>
<proteinExistence type="predicted"/>
<gene>
    <name evidence="3" type="ORF">NGKP54_PROKKA_03161</name>
</gene>
<feature type="chain" id="PRO_5034178702" description="Fimbrial-type adhesion domain-containing protein" evidence="1">
    <location>
        <begin position="22"/>
        <end position="165"/>
    </location>
</feature>
<protein>
    <recommendedName>
        <fullName evidence="2">Fimbrial-type adhesion domain-containing protein</fullName>
    </recommendedName>
</protein>
<dbReference type="InterPro" id="IPR008966">
    <property type="entry name" value="Adhesion_dom_sf"/>
</dbReference>
<dbReference type="RefSeq" id="WP_108452533.1">
    <property type="nucleotide sequence ID" value="NZ_CABVMH010000007.1"/>
</dbReference>
<dbReference type="PANTHER" id="PTHR33420">
    <property type="entry name" value="FIMBRIAL SUBUNIT ELFA-RELATED"/>
    <property type="match status" value="1"/>
</dbReference>
<dbReference type="Pfam" id="PF00419">
    <property type="entry name" value="Fimbrial"/>
    <property type="match status" value="1"/>
</dbReference>
<organism evidence="3">
    <name type="scientific">Klebsiella pneumoniae</name>
    <dbReference type="NCBI Taxonomy" id="573"/>
    <lineage>
        <taxon>Bacteria</taxon>
        <taxon>Pseudomonadati</taxon>
        <taxon>Pseudomonadota</taxon>
        <taxon>Gammaproteobacteria</taxon>
        <taxon>Enterobacterales</taxon>
        <taxon>Enterobacteriaceae</taxon>
        <taxon>Klebsiella/Raoultella group</taxon>
        <taxon>Klebsiella</taxon>
        <taxon>Klebsiella pneumoniae complex</taxon>
    </lineage>
</organism>
<dbReference type="SUPFAM" id="SSF49401">
    <property type="entry name" value="Bacterial adhesins"/>
    <property type="match status" value="1"/>
</dbReference>
<accession>A0A8D6Q5I9</accession>
<dbReference type="InterPro" id="IPR036937">
    <property type="entry name" value="Adhesion_dom_fimbrial_sf"/>
</dbReference>
<reference evidence="3" key="1">
    <citation type="submission" date="2020-04" db="EMBL/GenBank/DDBJ databases">
        <authorList>
            <person name="Naeem R."/>
            <person name="Antony C."/>
            <person name="Guan Q."/>
        </authorList>
    </citation>
    <scope>NUCLEOTIDE SEQUENCE</scope>
    <source>
        <strain evidence="3">NGKP54</strain>
    </source>
</reference>
<dbReference type="InterPro" id="IPR050263">
    <property type="entry name" value="Bact_Fimbrial_Adh_Pro"/>
</dbReference>
<evidence type="ECO:0000256" key="1">
    <source>
        <dbReference type="SAM" id="SignalP"/>
    </source>
</evidence>
<dbReference type="EMBL" id="LR793264">
    <property type="protein sequence ID" value="CAB3558942.1"/>
    <property type="molecule type" value="Genomic_DNA"/>
</dbReference>